<comment type="caution">
    <text evidence="4">The sequence shown here is derived from an EMBL/GenBank/DDBJ whole genome shotgun (WGS) entry which is preliminary data.</text>
</comment>
<evidence type="ECO:0000313" key="5">
    <source>
        <dbReference type="Proteomes" id="UP001515641"/>
    </source>
</evidence>
<evidence type="ECO:0000313" key="4">
    <source>
        <dbReference type="EMBL" id="NHR05804.1"/>
    </source>
</evidence>
<sequence length="67" mass="6913">MNAPARQEHTSSYYAASANPAPERPSLQGALQVDVCVIGAGYTGVSAALHLAERGYQVAVLEAARVG</sequence>
<proteinExistence type="predicted"/>
<dbReference type="EMBL" id="JAAOMA010000014">
    <property type="protein sequence ID" value="NHR05804.1"/>
    <property type="molecule type" value="Genomic_DNA"/>
</dbReference>
<organism evidence="4 5">
    <name type="scientific">Chromobacterium fluminis</name>
    <dbReference type="NCBI Taxonomy" id="3044269"/>
    <lineage>
        <taxon>Bacteria</taxon>
        <taxon>Pseudomonadati</taxon>
        <taxon>Pseudomonadota</taxon>
        <taxon>Betaproteobacteria</taxon>
        <taxon>Neisseriales</taxon>
        <taxon>Chromobacteriaceae</taxon>
        <taxon>Chromobacterium</taxon>
    </lineage>
</organism>
<reference evidence="4 5" key="1">
    <citation type="submission" date="2020-03" db="EMBL/GenBank/DDBJ databases">
        <title>Draft genome sequence of environmentally isolated cultures.</title>
        <authorList>
            <person name="Wilson H.S."/>
            <person name="De Leon M.E."/>
        </authorList>
    </citation>
    <scope>NUCLEOTIDE SEQUENCE [LARGE SCALE GENOMIC DNA]</scope>
    <source>
        <strain evidence="4 5">HSC-31F16</strain>
    </source>
</reference>
<dbReference type="Proteomes" id="UP001515641">
    <property type="component" value="Unassembled WGS sequence"/>
</dbReference>
<name>A0ABX0L8J3_9NEIS</name>
<dbReference type="SUPFAM" id="SSF51905">
    <property type="entry name" value="FAD/NAD(P)-binding domain"/>
    <property type="match status" value="1"/>
</dbReference>
<dbReference type="InterPro" id="IPR036188">
    <property type="entry name" value="FAD/NAD-bd_sf"/>
</dbReference>
<accession>A0ABX0L8J3</accession>
<keyword evidence="5" id="KW-1185">Reference proteome</keyword>
<feature type="non-terminal residue" evidence="4">
    <location>
        <position position="67"/>
    </location>
</feature>
<dbReference type="Pfam" id="PF01266">
    <property type="entry name" value="DAO"/>
    <property type="match status" value="1"/>
</dbReference>
<dbReference type="RefSeq" id="WP_166452042.1">
    <property type="nucleotide sequence ID" value="NZ_JAAOMA010000014.1"/>
</dbReference>
<feature type="region of interest" description="Disordered" evidence="2">
    <location>
        <begin position="1"/>
        <end position="21"/>
    </location>
</feature>
<dbReference type="InterPro" id="IPR006076">
    <property type="entry name" value="FAD-dep_OxRdtase"/>
</dbReference>
<dbReference type="Gene3D" id="3.50.50.60">
    <property type="entry name" value="FAD/NAD(P)-binding domain"/>
    <property type="match status" value="1"/>
</dbReference>
<keyword evidence="1" id="KW-0560">Oxidoreductase</keyword>
<evidence type="ECO:0000256" key="2">
    <source>
        <dbReference type="SAM" id="MobiDB-lite"/>
    </source>
</evidence>
<evidence type="ECO:0000256" key="1">
    <source>
        <dbReference type="ARBA" id="ARBA00023002"/>
    </source>
</evidence>
<gene>
    <name evidence="4" type="ORF">HA052_11400</name>
</gene>
<evidence type="ECO:0000259" key="3">
    <source>
        <dbReference type="Pfam" id="PF01266"/>
    </source>
</evidence>
<feature type="domain" description="FAD dependent oxidoreductase" evidence="3">
    <location>
        <begin position="34"/>
        <end position="67"/>
    </location>
</feature>
<protein>
    <submittedName>
        <fullName evidence="4">FAD-binding oxidoreductase</fullName>
    </submittedName>
</protein>